<dbReference type="InterPro" id="IPR013783">
    <property type="entry name" value="Ig-like_fold"/>
</dbReference>
<dbReference type="InterPro" id="IPR017853">
    <property type="entry name" value="GH"/>
</dbReference>
<dbReference type="GO" id="GO:0030246">
    <property type="term" value="F:carbohydrate binding"/>
    <property type="evidence" value="ECO:0007669"/>
    <property type="project" value="InterPro"/>
</dbReference>
<protein>
    <submittedName>
        <fullName evidence="7">Glycoside hydrolase family 31</fullName>
    </submittedName>
</protein>
<name>A0A7S8EB53_9CHLR</name>
<dbReference type="SUPFAM" id="SSF51011">
    <property type="entry name" value="Glycosyl hydrolase domain"/>
    <property type="match status" value="1"/>
</dbReference>
<dbReference type="Pfam" id="PF13802">
    <property type="entry name" value="Gal_mutarotas_2"/>
    <property type="match status" value="1"/>
</dbReference>
<dbReference type="Gene3D" id="2.60.40.1180">
    <property type="entry name" value="Golgi alpha-mannosidase II"/>
    <property type="match status" value="1"/>
</dbReference>
<evidence type="ECO:0000259" key="3">
    <source>
        <dbReference type="Pfam" id="PF01055"/>
    </source>
</evidence>
<evidence type="ECO:0000256" key="1">
    <source>
        <dbReference type="ARBA" id="ARBA00007806"/>
    </source>
</evidence>
<evidence type="ECO:0000259" key="6">
    <source>
        <dbReference type="Pfam" id="PF22681"/>
    </source>
</evidence>
<dbReference type="InterPro" id="IPR055242">
    <property type="entry name" value="Lmo2446-like_N"/>
</dbReference>
<keyword evidence="8" id="KW-1185">Reference proteome</keyword>
<dbReference type="InterPro" id="IPR013780">
    <property type="entry name" value="Glyco_hydro_b"/>
</dbReference>
<evidence type="ECO:0000259" key="4">
    <source>
        <dbReference type="Pfam" id="PF13802"/>
    </source>
</evidence>
<dbReference type="Gene3D" id="3.20.20.80">
    <property type="entry name" value="Glycosidases"/>
    <property type="match status" value="1"/>
</dbReference>
<organism evidence="7 8">
    <name type="scientific">Phototrophicus methaneseepsis</name>
    <dbReference type="NCBI Taxonomy" id="2710758"/>
    <lineage>
        <taxon>Bacteria</taxon>
        <taxon>Bacillati</taxon>
        <taxon>Chloroflexota</taxon>
        <taxon>Candidatus Thermofontia</taxon>
        <taxon>Phototrophicales</taxon>
        <taxon>Phototrophicaceae</taxon>
        <taxon>Phototrophicus</taxon>
    </lineage>
</organism>
<dbReference type="InterPro" id="IPR000322">
    <property type="entry name" value="Glyco_hydro_31_TIM"/>
</dbReference>
<dbReference type="SUPFAM" id="SSF51445">
    <property type="entry name" value="(Trans)glycosidases"/>
    <property type="match status" value="1"/>
</dbReference>
<dbReference type="GO" id="GO:0005975">
    <property type="term" value="P:carbohydrate metabolic process"/>
    <property type="evidence" value="ECO:0007669"/>
    <property type="project" value="InterPro"/>
</dbReference>
<dbReference type="InterPro" id="IPR048395">
    <property type="entry name" value="Glyco_hydro_31_C"/>
</dbReference>
<feature type="domain" description="Glycosyl hydrolase family 31 C-terminal" evidence="5">
    <location>
        <begin position="648"/>
        <end position="727"/>
    </location>
</feature>
<dbReference type="Pfam" id="PF01055">
    <property type="entry name" value="Glyco_hydro_31_2nd"/>
    <property type="match status" value="1"/>
</dbReference>
<gene>
    <name evidence="7" type="ORF">G4Y79_04710</name>
</gene>
<proteinExistence type="inferred from homology"/>
<dbReference type="RefSeq" id="WP_195171751.1">
    <property type="nucleotide sequence ID" value="NZ_CP062983.1"/>
</dbReference>
<evidence type="ECO:0000259" key="5">
    <source>
        <dbReference type="Pfam" id="PF21365"/>
    </source>
</evidence>
<dbReference type="Gene3D" id="2.60.40.1760">
    <property type="entry name" value="glycosyl hydrolase (family 31)"/>
    <property type="match status" value="1"/>
</dbReference>
<keyword evidence="2" id="KW-0326">Glycosidase</keyword>
<dbReference type="PANTHER" id="PTHR43863:SF2">
    <property type="entry name" value="MALTASE-GLUCOAMYLASE"/>
    <property type="match status" value="1"/>
</dbReference>
<dbReference type="PANTHER" id="PTHR43863">
    <property type="entry name" value="HYDROLASE, PUTATIVE (AFU_ORTHOLOGUE AFUA_1G03140)-RELATED"/>
    <property type="match status" value="1"/>
</dbReference>
<reference evidence="7 8" key="1">
    <citation type="submission" date="2020-02" db="EMBL/GenBank/DDBJ databases">
        <authorList>
            <person name="Zheng R.K."/>
            <person name="Sun C.M."/>
        </authorList>
    </citation>
    <scope>NUCLEOTIDE SEQUENCE [LARGE SCALE GENOMIC DNA]</scope>
    <source>
        <strain evidence="8">rifampicinis</strain>
    </source>
</reference>
<accession>A0A7S8EB53</accession>
<evidence type="ECO:0000313" key="7">
    <source>
        <dbReference type="EMBL" id="QPC83687.1"/>
    </source>
</evidence>
<keyword evidence="2 7" id="KW-0378">Hydrolase</keyword>
<dbReference type="CDD" id="cd14752">
    <property type="entry name" value="GH31_N"/>
    <property type="match status" value="1"/>
</dbReference>
<dbReference type="InterPro" id="IPR051816">
    <property type="entry name" value="Glycosyl_Hydrolase_31"/>
</dbReference>
<sequence length="740" mass="84579">MQIIHNPMGQEHPYEQLPEERFPRQPLANEPFTVGIVIRPSGAARNVRVHQRISDQTLPTIEAVHQADWQAKQEEGVGAEFLERMVRIDQDVWQANLVAPAHGQTLTYWVEADGQLSEELQLTGHAWEQGGGWSLDEQLMTLSRTATTGPQPTGAPLIAEVAWLTDSQNARRVRITLACPPDERFYGLGERFNALNQRGNVLDVRVYEQYKDQGKRTYMPIPFLLSSAGYGLLVNSSRWMQFDLAASDDHTWTLEADLGDDESLDLTWFTDDDPFAIIGQFARSTGPMVLPPQWSFGLWMSANEWNNQARVEEEVRTSLELGIQPSVLVIEAWSDETTFYIWNDAEYDKRPGGEAFRYDDFRFPEGGRWPNPKAMADYLHDNGIKLVLWQIPVVKAIEEAHPQHDTDRAHYEQSGFGVKQADGSLYKLRPFWFRDSYVFDPTNVAERDWWFNKRAYLLEDMGVDGFKTDGGEHIWSTQLHFADGRQSDELWNEYPQRYTQAYYDFANSKREAVTFSRAGFIGSQQSPLHWAGDENSTWDAYRHSILAGLSAGISGIAFWGWDLGGFSGPIPTAELYLRGTAMAAFCPVMQYHSEYNPVTHPKQDRTPWNIQERTGDASVVETFRFFAQVRQALMPYIWQEAQYSAQSGQPMMRALQLTEPQASPYQYYFGRSLLVCPVVEPDQKQWTCYLPQGRWISLWDGAVYEGELSLVVDAPLNRIPVFYAPGSLDDETIRQLRILS</sequence>
<dbReference type="EMBL" id="CP062983">
    <property type="protein sequence ID" value="QPC83687.1"/>
    <property type="molecule type" value="Genomic_DNA"/>
</dbReference>
<dbReference type="SUPFAM" id="SSF74650">
    <property type="entry name" value="Galactose mutarotase-like"/>
    <property type="match status" value="1"/>
</dbReference>
<dbReference type="Gene3D" id="2.60.40.10">
    <property type="entry name" value="Immunoglobulins"/>
    <property type="match status" value="1"/>
</dbReference>
<dbReference type="CDD" id="cd06597">
    <property type="entry name" value="GH31_transferase_CtsY"/>
    <property type="match status" value="1"/>
</dbReference>
<dbReference type="InterPro" id="IPR025887">
    <property type="entry name" value="Glyco_hydro_31_N_dom"/>
</dbReference>
<comment type="similarity">
    <text evidence="1 2">Belongs to the glycosyl hydrolase 31 family.</text>
</comment>
<feature type="domain" description="Glycoside hydrolase family 31 TIM barrel" evidence="3">
    <location>
        <begin position="289"/>
        <end position="639"/>
    </location>
</feature>
<dbReference type="KEGG" id="pmet:G4Y79_04710"/>
<dbReference type="Pfam" id="PF22681">
    <property type="entry name" value="Lmo2446-like_N"/>
    <property type="match status" value="1"/>
</dbReference>
<dbReference type="InterPro" id="IPR011013">
    <property type="entry name" value="Gal_mutarotase_sf_dom"/>
</dbReference>
<dbReference type="Pfam" id="PF21365">
    <property type="entry name" value="Glyco_hydro_31_3rd"/>
    <property type="match status" value="1"/>
</dbReference>
<dbReference type="AlphaFoldDB" id="A0A7S8EB53"/>
<evidence type="ECO:0000256" key="2">
    <source>
        <dbReference type="RuleBase" id="RU361185"/>
    </source>
</evidence>
<dbReference type="GO" id="GO:0004553">
    <property type="term" value="F:hydrolase activity, hydrolyzing O-glycosyl compounds"/>
    <property type="evidence" value="ECO:0007669"/>
    <property type="project" value="InterPro"/>
</dbReference>
<dbReference type="Proteomes" id="UP000594468">
    <property type="component" value="Chromosome"/>
</dbReference>
<evidence type="ECO:0000313" key="8">
    <source>
        <dbReference type="Proteomes" id="UP000594468"/>
    </source>
</evidence>
<feature type="domain" description="Lmo2446-like N-terminal" evidence="6">
    <location>
        <begin position="4"/>
        <end position="56"/>
    </location>
</feature>
<feature type="domain" description="Glycoside hydrolase family 31 N-terminal" evidence="4">
    <location>
        <begin position="168"/>
        <end position="243"/>
    </location>
</feature>